<dbReference type="InterPro" id="IPR050330">
    <property type="entry name" value="Bact_OuterMem_StrucFunc"/>
</dbReference>
<proteinExistence type="predicted"/>
<evidence type="ECO:0000313" key="7">
    <source>
        <dbReference type="EMBL" id="SFC16086.1"/>
    </source>
</evidence>
<keyword evidence="8" id="KW-1185">Reference proteome</keyword>
<name>A0A1I1GX78_9BACT</name>
<protein>
    <submittedName>
        <fullName evidence="7">WD40-like Beta Propeller Repeat</fullName>
    </submittedName>
</protein>
<dbReference type="EMBL" id="FOLE01000003">
    <property type="protein sequence ID" value="SFC16086.1"/>
    <property type="molecule type" value="Genomic_DNA"/>
</dbReference>
<accession>A0A1I1GX78</accession>
<dbReference type="CDD" id="cd07185">
    <property type="entry name" value="OmpA_C-like"/>
    <property type="match status" value="1"/>
</dbReference>
<evidence type="ECO:0000256" key="5">
    <source>
        <dbReference type="SAM" id="MobiDB-lite"/>
    </source>
</evidence>
<evidence type="ECO:0000259" key="6">
    <source>
        <dbReference type="PROSITE" id="PS51123"/>
    </source>
</evidence>
<organism evidence="7 8">
    <name type="scientific">Flexibacter flexilis DSM 6793</name>
    <dbReference type="NCBI Taxonomy" id="927664"/>
    <lineage>
        <taxon>Bacteria</taxon>
        <taxon>Pseudomonadati</taxon>
        <taxon>Bacteroidota</taxon>
        <taxon>Cytophagia</taxon>
        <taxon>Cytophagales</taxon>
        <taxon>Flexibacteraceae</taxon>
        <taxon>Flexibacter</taxon>
    </lineage>
</organism>
<reference evidence="7 8" key="1">
    <citation type="submission" date="2016-10" db="EMBL/GenBank/DDBJ databases">
        <authorList>
            <person name="de Groot N.N."/>
        </authorList>
    </citation>
    <scope>NUCLEOTIDE SEQUENCE [LARGE SCALE GENOMIC DNA]</scope>
    <source>
        <strain evidence="7 8">DSM 6793</strain>
    </source>
</reference>
<sequence length="682" mass="78137">MVLLAPNAQAQYVMFHQKLDTISAGYYNYTSYVNYSFNFKNINKIGYYRSESGLNSIAKYEKKTDFKKLLGVMEEYVSNFGIQNFYRDTQMLWRLAQLYEQDNQIDKSKSLIRLILRHHRGNVDKIYQYYNALTENDRDYYVPVAFYYDMVEARKSIDTLRPPPGVFTNMGAEINSDREDYGPTLSNYGDTIIFTSKRNVAKTQFDRAVNEDLFISRKLDGYWDYSEPLKEVNTIYNEGSAFLSRDKKKLYFSRCYAPQGFGNCDIYEATWSDSAQTWNNVRNLGANINGMAWDSQPCLSASGDTLFFASDRLGGFGLSDIYFSTKQRNGEWSPAQNAGPVINTRLNEVSPFYHNQYKVLYFSSQGQLLNFGGFDIYKSYFRGGVWLEPKNIGPLVNGVGNEYYFTIDAQSKDLYYARSEKDVRRKTAAGSLADFLDSLGNPASSTKVIQINSDSASSRPKKQEVENLDVYSFPLPMDAKPNAITHFRGSLTDSAGTPFKGVVSIIDLDHGIEISPKKLRPDGTFDFDLIKNNNYLLVIQGDEFFRIQQHFFLRNDTTFNATTESIRSRKIRFTTLEFKEGSWEILPTMHADLDNVYNFLIDNPRFKVRIAGHTDATGDRDFNLSLSQSRAEAIKNYLIADGHIDPARVKATGYGSTRPIVPEEKNEADRRTNRRVEFEISR</sequence>
<dbReference type="Proteomes" id="UP000199514">
    <property type="component" value="Unassembled WGS sequence"/>
</dbReference>
<dbReference type="Pfam" id="PF00691">
    <property type="entry name" value="OmpA"/>
    <property type="match status" value="1"/>
</dbReference>
<keyword evidence="2 4" id="KW-0472">Membrane</keyword>
<comment type="subcellular location">
    <subcellularLocation>
        <location evidence="1">Cell outer membrane</location>
    </subcellularLocation>
</comment>
<evidence type="ECO:0000256" key="3">
    <source>
        <dbReference type="ARBA" id="ARBA00023237"/>
    </source>
</evidence>
<dbReference type="InterPro" id="IPR011659">
    <property type="entry name" value="WD40"/>
</dbReference>
<dbReference type="STRING" id="927664.SAMN05421780_103120"/>
<evidence type="ECO:0000313" key="8">
    <source>
        <dbReference type="Proteomes" id="UP000199514"/>
    </source>
</evidence>
<feature type="domain" description="OmpA-like" evidence="6">
    <location>
        <begin position="567"/>
        <end position="682"/>
    </location>
</feature>
<dbReference type="InterPro" id="IPR006664">
    <property type="entry name" value="OMP_bac"/>
</dbReference>
<dbReference type="AlphaFoldDB" id="A0A1I1GX78"/>
<dbReference type="PRINTS" id="PR01021">
    <property type="entry name" value="OMPADOMAIN"/>
</dbReference>
<dbReference type="Gene3D" id="2.120.10.30">
    <property type="entry name" value="TolB, C-terminal domain"/>
    <property type="match status" value="1"/>
</dbReference>
<dbReference type="Gene3D" id="3.30.1330.60">
    <property type="entry name" value="OmpA-like domain"/>
    <property type="match status" value="1"/>
</dbReference>
<evidence type="ECO:0000256" key="1">
    <source>
        <dbReference type="ARBA" id="ARBA00004442"/>
    </source>
</evidence>
<evidence type="ECO:0000256" key="2">
    <source>
        <dbReference type="ARBA" id="ARBA00023136"/>
    </source>
</evidence>
<dbReference type="GO" id="GO:0009279">
    <property type="term" value="C:cell outer membrane"/>
    <property type="evidence" value="ECO:0007669"/>
    <property type="project" value="UniProtKB-SubCell"/>
</dbReference>
<evidence type="ECO:0000256" key="4">
    <source>
        <dbReference type="PROSITE-ProRule" id="PRU00473"/>
    </source>
</evidence>
<gene>
    <name evidence="7" type="ORF">SAMN05421780_103120</name>
</gene>
<dbReference type="InterPro" id="IPR011042">
    <property type="entry name" value="6-blade_b-propeller_TolB-like"/>
</dbReference>
<dbReference type="SUPFAM" id="SSF82171">
    <property type="entry name" value="DPP6 N-terminal domain-like"/>
    <property type="match status" value="1"/>
</dbReference>
<dbReference type="InterPro" id="IPR036737">
    <property type="entry name" value="OmpA-like_sf"/>
</dbReference>
<dbReference type="Pfam" id="PF07676">
    <property type="entry name" value="PD40"/>
    <property type="match status" value="2"/>
</dbReference>
<dbReference type="SUPFAM" id="SSF103088">
    <property type="entry name" value="OmpA-like"/>
    <property type="match status" value="1"/>
</dbReference>
<feature type="compositionally biased region" description="Basic and acidic residues" evidence="5">
    <location>
        <begin position="661"/>
        <end position="682"/>
    </location>
</feature>
<feature type="region of interest" description="Disordered" evidence="5">
    <location>
        <begin position="655"/>
        <end position="682"/>
    </location>
</feature>
<dbReference type="PANTHER" id="PTHR30329:SF21">
    <property type="entry name" value="LIPOPROTEIN YIAD-RELATED"/>
    <property type="match status" value="1"/>
</dbReference>
<dbReference type="PROSITE" id="PS51123">
    <property type="entry name" value="OMPA_2"/>
    <property type="match status" value="1"/>
</dbReference>
<dbReference type="PANTHER" id="PTHR30329">
    <property type="entry name" value="STATOR ELEMENT OF FLAGELLAR MOTOR COMPLEX"/>
    <property type="match status" value="1"/>
</dbReference>
<keyword evidence="3" id="KW-0998">Cell outer membrane</keyword>
<dbReference type="InterPro" id="IPR006665">
    <property type="entry name" value="OmpA-like"/>
</dbReference>